<reference evidence="3" key="1">
    <citation type="submission" date="2017-02" db="EMBL/GenBank/DDBJ databases">
        <authorList>
            <person name="Varghese N."/>
            <person name="Submissions S."/>
        </authorList>
    </citation>
    <scope>NUCLEOTIDE SEQUENCE [LARGE SCALE GENOMIC DNA]</scope>
    <source>
        <strain evidence="3">DSM 22270</strain>
    </source>
</reference>
<feature type="transmembrane region" description="Helical" evidence="1">
    <location>
        <begin position="111"/>
        <end position="135"/>
    </location>
</feature>
<evidence type="ECO:0000313" key="2">
    <source>
        <dbReference type="EMBL" id="SKC05608.1"/>
    </source>
</evidence>
<keyword evidence="1" id="KW-1133">Transmembrane helix</keyword>
<dbReference type="SUPFAM" id="SSF48371">
    <property type="entry name" value="ARM repeat"/>
    <property type="match status" value="1"/>
</dbReference>
<dbReference type="AlphaFoldDB" id="A0A1T5GB13"/>
<dbReference type="RefSeq" id="WP_141110348.1">
    <property type="nucleotide sequence ID" value="NZ_FUZA01000005.1"/>
</dbReference>
<feature type="transmembrane region" description="Helical" evidence="1">
    <location>
        <begin position="262"/>
        <end position="281"/>
    </location>
</feature>
<feature type="transmembrane region" description="Helical" evidence="1">
    <location>
        <begin position="20"/>
        <end position="42"/>
    </location>
</feature>
<dbReference type="OrthoDB" id="789601at2"/>
<name>A0A1T5GB13_9BACT</name>
<proteinExistence type="predicted"/>
<gene>
    <name evidence="2" type="ORF">SAMN05660293_03878</name>
</gene>
<feature type="transmembrane region" description="Helical" evidence="1">
    <location>
        <begin position="147"/>
        <end position="166"/>
    </location>
</feature>
<evidence type="ECO:0000313" key="3">
    <source>
        <dbReference type="Proteomes" id="UP000190897"/>
    </source>
</evidence>
<feature type="transmembrane region" description="Helical" evidence="1">
    <location>
        <begin position="231"/>
        <end position="250"/>
    </location>
</feature>
<protein>
    <submittedName>
        <fullName evidence="2">ATP/ADP translocase</fullName>
    </submittedName>
</protein>
<dbReference type="SUPFAM" id="SSF103473">
    <property type="entry name" value="MFS general substrate transporter"/>
    <property type="match status" value="1"/>
</dbReference>
<feature type="transmembrane region" description="Helical" evidence="1">
    <location>
        <begin position="372"/>
        <end position="390"/>
    </location>
</feature>
<accession>A0A1T5GB13</accession>
<keyword evidence="1" id="KW-0472">Membrane</keyword>
<dbReference type="Pfam" id="PF13646">
    <property type="entry name" value="HEAT_2"/>
    <property type="match status" value="1"/>
</dbReference>
<dbReference type="Proteomes" id="UP000190897">
    <property type="component" value="Unassembled WGS sequence"/>
</dbReference>
<dbReference type="Gene3D" id="1.25.10.10">
    <property type="entry name" value="Leucine-rich Repeat Variant"/>
    <property type="match status" value="1"/>
</dbReference>
<dbReference type="InterPro" id="IPR036259">
    <property type="entry name" value="MFS_trans_sf"/>
</dbReference>
<dbReference type="STRING" id="651661.SAMN05660293_03878"/>
<dbReference type="InterPro" id="IPR016024">
    <property type="entry name" value="ARM-type_fold"/>
</dbReference>
<feature type="transmembrane region" description="Helical" evidence="1">
    <location>
        <begin position="54"/>
        <end position="73"/>
    </location>
</feature>
<keyword evidence="3" id="KW-1185">Reference proteome</keyword>
<feature type="transmembrane region" description="Helical" evidence="1">
    <location>
        <begin position="85"/>
        <end position="105"/>
    </location>
</feature>
<keyword evidence="1" id="KW-0812">Transmembrane</keyword>
<organism evidence="2 3">
    <name type="scientific">Dyadobacter psychrophilus</name>
    <dbReference type="NCBI Taxonomy" id="651661"/>
    <lineage>
        <taxon>Bacteria</taxon>
        <taxon>Pseudomonadati</taxon>
        <taxon>Bacteroidota</taxon>
        <taxon>Cytophagia</taxon>
        <taxon>Cytophagales</taxon>
        <taxon>Spirosomataceae</taxon>
        <taxon>Dyadobacter</taxon>
    </lineage>
</organism>
<feature type="transmembrane region" description="Helical" evidence="1">
    <location>
        <begin position="172"/>
        <end position="193"/>
    </location>
</feature>
<feature type="transmembrane region" description="Helical" evidence="1">
    <location>
        <begin position="293"/>
        <end position="316"/>
    </location>
</feature>
<dbReference type="EMBL" id="FUZA01000005">
    <property type="protein sequence ID" value="SKC05608.1"/>
    <property type="molecule type" value="Genomic_DNA"/>
</dbReference>
<sequence length="948" mass="108418">MKKFRDISRMLNIRKDEESLVSLLMAYSFFMGGATALFYTVVASSFLVSFDQLMLPQVYVVGGVFVYLLGLGLTRVQKRIAFDRLGENALLFLIVSIAFFLVTYHLTGSKWVFFCLFIWNRIFVLVNGVTFWAVVVKVFNFQQSKRLSSLINSGEVFSSVIMYLAVPALVKVLPIDSLLIIAVGFLLVCAVLLKQIHKRHVTTNHTRIEVKNKVADNVVADAVDPKYYRNIFLLALLPVFALFYVEYIFFTESRSVFPNKESLASFLGFFFGISAILEFFIKTFLYNKLISKYGLKLGILILPLSLVFSFAVSVIYGLSYDTAAIFFACIALSRFFMSAIRKAVAEPAYQVLYQPIQARFRLNIQGRIEGRAKAMGGLAAGVLLFALVNISRMDALQLAILFLMVAVCWTFLAFTGENSYKKMVREKVFQFPEKLKKKDAYVPAQKASGKAFEQLTDQIFSPKEEDRIDAALGLGDTNRFLSYKYLIPLLQDPSKKVREAAIYTAGELKRPELWPFLMEQMETDRYFSVSFEALVKSGPALLKYIEKSFLSNNDNRYRQLHLLKIVEQVGGPEAIRFLRRNLENPNRFVKDKVLEALRNLRYTCNSTEQTFMLNELDEHLKTFAWLLSAQHDLTEAYGPETQLMLNMEREKLRIMRKAFIVLEAVYGSRFHAVTLLKSDQSTDARDYLTEICDLLLPENVKNKVLPYLDSDSLDEMRRRYAEIYPLASLSVEERLIDIINKDYTRISRWTKAVAIRELQHFDAHIVTPVLVANAVSRSKVISQTAFYILRIVNPARFHSLLDVMTRNNDAFHLEIMKPLEWLSREEDLLISKLRRLRETRALGGLLSGELQKILLTSAYFQEEGGEVIDLRKHLGDGDVSILVTYGKLFFSKIGVLEAGNIRNVTELTKMGVAMIPNVLEDTEFYVVENFLLKDLNITQNVEESIEVQ</sequence>
<dbReference type="InterPro" id="IPR011989">
    <property type="entry name" value="ARM-like"/>
</dbReference>
<evidence type="ECO:0000256" key="1">
    <source>
        <dbReference type="SAM" id="Phobius"/>
    </source>
</evidence>
<dbReference type="CDD" id="cd06174">
    <property type="entry name" value="MFS"/>
    <property type="match status" value="1"/>
</dbReference>
<feature type="transmembrane region" description="Helical" evidence="1">
    <location>
        <begin position="396"/>
        <end position="415"/>
    </location>
</feature>